<accession>A0A101QTJ5</accession>
<protein>
    <recommendedName>
        <fullName evidence="6">Mycothiol-dependent maleylpyruvate isomerase metal-binding domain-containing protein</fullName>
    </recommendedName>
</protein>
<feature type="domain" description="Mycothiol-dependent maleylpyruvate isomerase metal-binding" evidence="3">
    <location>
        <begin position="15"/>
        <end position="145"/>
    </location>
</feature>
<dbReference type="GO" id="GO:0005886">
    <property type="term" value="C:plasma membrane"/>
    <property type="evidence" value="ECO:0007669"/>
    <property type="project" value="TreeGrafter"/>
</dbReference>
<proteinExistence type="predicted"/>
<dbReference type="Gene3D" id="1.20.120.450">
    <property type="entry name" value="dinb family like domain"/>
    <property type="match status" value="1"/>
</dbReference>
<dbReference type="STRING" id="68231.AQJ30_23535"/>
<dbReference type="GO" id="GO:0046872">
    <property type="term" value="F:metal ion binding"/>
    <property type="evidence" value="ECO:0007669"/>
    <property type="project" value="InterPro"/>
</dbReference>
<evidence type="ECO:0000256" key="1">
    <source>
        <dbReference type="SAM" id="MobiDB-lite"/>
    </source>
</evidence>
<gene>
    <name evidence="4" type="ORF">AQJ30_23535</name>
</gene>
<name>A0A101QTJ5_9ACTN</name>
<dbReference type="PANTHER" id="PTHR40758">
    <property type="entry name" value="CONSERVED PROTEIN"/>
    <property type="match status" value="1"/>
</dbReference>
<comment type="caution">
    <text evidence="4">The sequence shown here is derived from an EMBL/GenBank/DDBJ whole genome shotgun (WGS) entry which is preliminary data.</text>
</comment>
<feature type="domain" description="MDMPI C-terminal" evidence="2">
    <location>
        <begin position="158"/>
        <end position="253"/>
    </location>
</feature>
<dbReference type="Pfam" id="PF07398">
    <property type="entry name" value="MDMPI_C"/>
    <property type="match status" value="1"/>
</dbReference>
<reference evidence="4 5" key="1">
    <citation type="submission" date="2015-10" db="EMBL/GenBank/DDBJ databases">
        <title>Draft genome sequence of Streptomyces longwoodensis DSM 41677, type strain for the species Streptomyces longwoodensis.</title>
        <authorList>
            <person name="Ruckert C."/>
            <person name="Winkler A."/>
            <person name="Kalinowski J."/>
            <person name="Kampfer P."/>
            <person name="Glaeser S."/>
        </authorList>
    </citation>
    <scope>NUCLEOTIDE SEQUENCE [LARGE SCALE GENOMIC DNA]</scope>
    <source>
        <strain evidence="4 5">DSM 41677</strain>
    </source>
</reference>
<dbReference type="InterPro" id="IPR017517">
    <property type="entry name" value="Maleyloyr_isom"/>
</dbReference>
<dbReference type="EMBL" id="LMWS01000031">
    <property type="protein sequence ID" value="KUN35672.1"/>
    <property type="molecule type" value="Genomic_DNA"/>
</dbReference>
<dbReference type="NCBIfam" id="TIGR03083">
    <property type="entry name" value="maleylpyruvate isomerase family mycothiol-dependent enzyme"/>
    <property type="match status" value="1"/>
</dbReference>
<dbReference type="InterPro" id="IPR024344">
    <property type="entry name" value="MDMPI_metal-binding"/>
</dbReference>
<dbReference type="SUPFAM" id="SSF109854">
    <property type="entry name" value="DinB/YfiT-like putative metalloenzymes"/>
    <property type="match status" value="1"/>
</dbReference>
<evidence type="ECO:0000313" key="5">
    <source>
        <dbReference type="Proteomes" id="UP000053271"/>
    </source>
</evidence>
<feature type="compositionally biased region" description="Low complexity" evidence="1">
    <location>
        <begin position="209"/>
        <end position="221"/>
    </location>
</feature>
<dbReference type="PANTHER" id="PTHR40758:SF1">
    <property type="entry name" value="CONSERVED PROTEIN"/>
    <property type="match status" value="1"/>
</dbReference>
<dbReference type="GeneID" id="91427587"/>
<dbReference type="RefSeq" id="WP_067237493.1">
    <property type="nucleotide sequence ID" value="NZ_KQ948557.1"/>
</dbReference>
<dbReference type="Proteomes" id="UP000053271">
    <property type="component" value="Unassembled WGS sequence"/>
</dbReference>
<dbReference type="InterPro" id="IPR010872">
    <property type="entry name" value="MDMPI_C-term_domain"/>
</dbReference>
<dbReference type="Pfam" id="PF11716">
    <property type="entry name" value="MDMPI_N"/>
    <property type="match status" value="1"/>
</dbReference>
<sequence length="262" mass="28155">MATTLEFSDLRRLTDERASAFRAAVASAPTLDAQVPTCPEWTLYDLVHHLGGGDRFWAAVLGAGPADVPPARAIAERAALTAPRDRAALLDWSQESTHLLLNALREAGPQRGCWTWWGASHSPQNAGAVARHRLQETAVHTYDVQVVLGAPQPLAQQVALDGVDEFLSTCCATTAAWPHEPTAFDFHASEGRSWRLTLDADGARPTRLPTTGGAPDGTPGARVSATAGDLVLYLYDRIPADDVHIDGDASLLDLLRAWDPEE</sequence>
<dbReference type="AlphaFoldDB" id="A0A101QTJ5"/>
<dbReference type="InterPro" id="IPR034660">
    <property type="entry name" value="DinB/YfiT-like"/>
</dbReference>
<evidence type="ECO:0000313" key="4">
    <source>
        <dbReference type="EMBL" id="KUN35672.1"/>
    </source>
</evidence>
<feature type="region of interest" description="Disordered" evidence="1">
    <location>
        <begin position="202"/>
        <end position="221"/>
    </location>
</feature>
<evidence type="ECO:0000259" key="2">
    <source>
        <dbReference type="Pfam" id="PF07398"/>
    </source>
</evidence>
<evidence type="ECO:0008006" key="6">
    <source>
        <dbReference type="Google" id="ProtNLM"/>
    </source>
</evidence>
<evidence type="ECO:0000259" key="3">
    <source>
        <dbReference type="Pfam" id="PF11716"/>
    </source>
</evidence>
<keyword evidence="5" id="KW-1185">Reference proteome</keyword>
<organism evidence="4 5">
    <name type="scientific">Streptomyces longwoodensis</name>
    <dbReference type="NCBI Taxonomy" id="68231"/>
    <lineage>
        <taxon>Bacteria</taxon>
        <taxon>Bacillati</taxon>
        <taxon>Actinomycetota</taxon>
        <taxon>Actinomycetes</taxon>
        <taxon>Kitasatosporales</taxon>
        <taxon>Streptomycetaceae</taxon>
        <taxon>Streptomyces</taxon>
    </lineage>
</organism>